<evidence type="ECO:0000256" key="7">
    <source>
        <dbReference type="ARBA" id="ARBA00023048"/>
    </source>
</evidence>
<name>A0A2U2D215_9PSED</name>
<keyword evidence="6" id="KW-0044">Antibiotic</keyword>
<dbReference type="InterPro" id="IPR044925">
    <property type="entry name" value="His-Me_finger_sf"/>
</dbReference>
<organism evidence="10 11">
    <name type="scientific">Pseudomonas prosekii</name>
    <dbReference type="NCBI Taxonomy" id="1148509"/>
    <lineage>
        <taxon>Bacteria</taxon>
        <taxon>Pseudomonadati</taxon>
        <taxon>Pseudomonadota</taxon>
        <taxon>Gammaproteobacteria</taxon>
        <taxon>Pseudomonadales</taxon>
        <taxon>Pseudomonadaceae</taxon>
        <taxon>Pseudomonas</taxon>
    </lineage>
</organism>
<keyword evidence="7" id="KW-0078">Bacteriocin</keyword>
<keyword evidence="5" id="KW-0378">Hydrolase</keyword>
<dbReference type="Pfam" id="PF06958">
    <property type="entry name" value="Pyocin_S"/>
    <property type="match status" value="1"/>
</dbReference>
<reference evidence="10 11" key="1">
    <citation type="submission" date="2018-05" db="EMBL/GenBank/DDBJ databases">
        <title>Genome sequences of two Antarctic strains of Pseudomonas prosekii: insights into adaptation to extreme conditions.</title>
        <authorList>
            <person name="Snopkova K."/>
            <person name="Dufkova K."/>
            <person name="Cejkova D."/>
            <person name="Sedlacek I."/>
            <person name="Smajs D."/>
        </authorList>
    </citation>
    <scope>NUCLEOTIDE SEQUENCE [LARGE SCALE GENOMIC DNA]</scope>
    <source>
        <strain evidence="10 11">P2673</strain>
    </source>
</reference>
<dbReference type="SUPFAM" id="SSF54060">
    <property type="entry name" value="His-Me finger endonucleases"/>
    <property type="match status" value="1"/>
</dbReference>
<dbReference type="GO" id="GO:0042742">
    <property type="term" value="P:defense response to bacterium"/>
    <property type="evidence" value="ECO:0007669"/>
    <property type="project" value="UniProtKB-KW"/>
</dbReference>
<dbReference type="Gene3D" id="3.90.540.10">
    <property type="entry name" value="Colicin/pyocin, DNase domain"/>
    <property type="match status" value="1"/>
</dbReference>
<evidence type="ECO:0000256" key="6">
    <source>
        <dbReference type="ARBA" id="ARBA00023022"/>
    </source>
</evidence>
<dbReference type="GO" id="GO:0004519">
    <property type="term" value="F:endonuclease activity"/>
    <property type="evidence" value="ECO:0007669"/>
    <property type="project" value="UniProtKB-KW"/>
</dbReference>
<dbReference type="InterPro" id="IPR016128">
    <property type="entry name" value="Pyosin/cloacin_T_dom"/>
</dbReference>
<evidence type="ECO:0000313" key="11">
    <source>
        <dbReference type="Proteomes" id="UP000245056"/>
    </source>
</evidence>
<evidence type="ECO:0000256" key="3">
    <source>
        <dbReference type="ARBA" id="ARBA00022722"/>
    </source>
</evidence>
<evidence type="ECO:0000256" key="8">
    <source>
        <dbReference type="SAM" id="MobiDB-lite"/>
    </source>
</evidence>
<evidence type="ECO:0000256" key="1">
    <source>
        <dbReference type="ARBA" id="ARBA00006811"/>
    </source>
</evidence>
<dbReference type="InterPro" id="IPR036302">
    <property type="entry name" value="Pyosin/cloacin_T_dom_sf"/>
</dbReference>
<evidence type="ECO:0000313" key="10">
    <source>
        <dbReference type="EMBL" id="PWE40262.1"/>
    </source>
</evidence>
<dbReference type="AlphaFoldDB" id="A0A2U2D215"/>
<protein>
    <submittedName>
        <fullName evidence="10">Pyocin</fullName>
    </submittedName>
</protein>
<dbReference type="GO" id="GO:0031640">
    <property type="term" value="P:killing of cells of another organism"/>
    <property type="evidence" value="ECO:0007669"/>
    <property type="project" value="UniProtKB-KW"/>
</dbReference>
<feature type="region of interest" description="Disordered" evidence="8">
    <location>
        <begin position="1"/>
        <end position="24"/>
    </location>
</feature>
<dbReference type="EMBL" id="QFAW01000046">
    <property type="protein sequence ID" value="PWE40262.1"/>
    <property type="molecule type" value="Genomic_DNA"/>
</dbReference>
<dbReference type="GO" id="GO:0016787">
    <property type="term" value="F:hydrolase activity"/>
    <property type="evidence" value="ECO:0007669"/>
    <property type="project" value="UniProtKB-KW"/>
</dbReference>
<evidence type="ECO:0000256" key="4">
    <source>
        <dbReference type="ARBA" id="ARBA00022759"/>
    </source>
</evidence>
<keyword evidence="2" id="KW-0929">Antimicrobial</keyword>
<dbReference type="CDD" id="cd00085">
    <property type="entry name" value="HNHc"/>
    <property type="match status" value="1"/>
</dbReference>
<feature type="domain" description="HNH nuclease" evidence="9">
    <location>
        <begin position="397"/>
        <end position="446"/>
    </location>
</feature>
<proteinExistence type="inferred from homology"/>
<dbReference type="RefSeq" id="WP_109522155.1">
    <property type="nucleotide sequence ID" value="NZ_QFAW01000046.1"/>
</dbReference>
<evidence type="ECO:0000256" key="2">
    <source>
        <dbReference type="ARBA" id="ARBA00022529"/>
    </source>
</evidence>
<keyword evidence="3" id="KW-0540">Nuclease</keyword>
<comment type="similarity">
    <text evidence="1">Belongs to the colicin/pyosin nuclease family.</text>
</comment>
<keyword evidence="4" id="KW-0255">Endonuclease</keyword>
<dbReference type="SUPFAM" id="SSF69369">
    <property type="entry name" value="Cloacin translocation domain"/>
    <property type="match status" value="1"/>
</dbReference>
<accession>A0A2U2D215</accession>
<sequence length="456" mass="48141">MTNKEAQVSGYVPNPPKGYRNSGAEPVDIHAQRWAEYDDLPPKEDAKPNTVGCVFAKSCDLPDGVIDHKKPAGFIPVEKVANYGEFAILGGRETDADGNIPLKKISGSALPTAIGTLVLGKAAVAASSSCGALCTAGAAGVATETAAATGVGAGAGTGVVTAGVVAGLLGGMVAMLWTSSLGDSSLYTEDQLRSLKQARTRIRLHIEQQADGTLKGYGYNTQKRGEWEMIPVVGFVVQDAKQVADFGDGVTLIWTPAVDPSSTSGIPPLEGAPQAPQIWIYPPTEQADNIIVSPIYPDEYKDFILVFPAGSGIQPLYIVISARHSPGTVTGQGQDVSGIWLAGAGTGLGSPIPTRIADQLRGQKFKSFDDFRAALWTAVGNDAELNSQFKPNNQGWLAKGNSPFAPKAERNGGNGRYEIHHIEHIQHGGAVYDIDNLSVASPKRHVEIHKEDRQKL</sequence>
<evidence type="ECO:0000259" key="9">
    <source>
        <dbReference type="SMART" id="SM00507"/>
    </source>
</evidence>
<gene>
    <name evidence="10" type="ORF">C9I49_24250</name>
</gene>
<comment type="caution">
    <text evidence="10">The sequence shown here is derived from an EMBL/GenBank/DDBJ whole genome shotgun (WGS) entry which is preliminary data.</text>
</comment>
<dbReference type="Pfam" id="PF21431">
    <property type="entry name" value="Col-Pyo_DNase"/>
    <property type="match status" value="1"/>
</dbReference>
<dbReference type="InterPro" id="IPR003615">
    <property type="entry name" value="HNH_nuc"/>
</dbReference>
<dbReference type="SMART" id="SM00507">
    <property type="entry name" value="HNHc"/>
    <property type="match status" value="1"/>
</dbReference>
<dbReference type="OrthoDB" id="2067488at2"/>
<dbReference type="InterPro" id="IPR037146">
    <property type="entry name" value="Colicin/pyocin_DNase_dom_sf"/>
</dbReference>
<evidence type="ECO:0000256" key="5">
    <source>
        <dbReference type="ARBA" id="ARBA00022801"/>
    </source>
</evidence>
<dbReference type="Proteomes" id="UP000245056">
    <property type="component" value="Unassembled WGS sequence"/>
</dbReference>